<proteinExistence type="predicted"/>
<keyword evidence="3" id="KW-1185">Reference proteome</keyword>
<gene>
    <name evidence="2" type="ORF">GCM10023318_43250</name>
</gene>
<name>A0ABP9KKX5_9NOCA</name>
<dbReference type="RefSeq" id="WP_345497395.1">
    <property type="nucleotide sequence ID" value="NZ_BAABJM010000004.1"/>
</dbReference>
<dbReference type="EMBL" id="BAABJM010000004">
    <property type="protein sequence ID" value="GAA5061075.1"/>
    <property type="molecule type" value="Genomic_DNA"/>
</dbReference>
<evidence type="ECO:0000256" key="1">
    <source>
        <dbReference type="SAM" id="MobiDB-lite"/>
    </source>
</evidence>
<evidence type="ECO:0000313" key="3">
    <source>
        <dbReference type="Proteomes" id="UP001500603"/>
    </source>
</evidence>
<reference evidence="3" key="1">
    <citation type="journal article" date="2019" name="Int. J. Syst. Evol. Microbiol.">
        <title>The Global Catalogue of Microorganisms (GCM) 10K type strain sequencing project: providing services to taxonomists for standard genome sequencing and annotation.</title>
        <authorList>
            <consortium name="The Broad Institute Genomics Platform"/>
            <consortium name="The Broad Institute Genome Sequencing Center for Infectious Disease"/>
            <person name="Wu L."/>
            <person name="Ma J."/>
        </authorList>
    </citation>
    <scope>NUCLEOTIDE SEQUENCE [LARGE SCALE GENOMIC DNA]</scope>
    <source>
        <strain evidence="3">JCM 18298</strain>
    </source>
</reference>
<comment type="caution">
    <text evidence="2">The sequence shown here is derived from an EMBL/GenBank/DDBJ whole genome shotgun (WGS) entry which is preliminary data.</text>
</comment>
<dbReference type="Proteomes" id="UP001500603">
    <property type="component" value="Unassembled WGS sequence"/>
</dbReference>
<sequence>MAVVIDVLGSQLHSKTSELTGVDDRGTQAAPAEQVALDYSEGAAE</sequence>
<organism evidence="2 3">
    <name type="scientific">Nocardia callitridis</name>
    <dbReference type="NCBI Taxonomy" id="648753"/>
    <lineage>
        <taxon>Bacteria</taxon>
        <taxon>Bacillati</taxon>
        <taxon>Actinomycetota</taxon>
        <taxon>Actinomycetes</taxon>
        <taxon>Mycobacteriales</taxon>
        <taxon>Nocardiaceae</taxon>
        <taxon>Nocardia</taxon>
    </lineage>
</organism>
<evidence type="ECO:0000313" key="2">
    <source>
        <dbReference type="EMBL" id="GAA5061075.1"/>
    </source>
</evidence>
<accession>A0ABP9KKX5</accession>
<protein>
    <submittedName>
        <fullName evidence="2">Uncharacterized protein</fullName>
    </submittedName>
</protein>
<feature type="region of interest" description="Disordered" evidence="1">
    <location>
        <begin position="18"/>
        <end position="45"/>
    </location>
</feature>